<name>A0A9P6Y6M0_RHIOR</name>
<dbReference type="EMBL" id="JAANIT010001393">
    <property type="protein sequence ID" value="KAG1540525.1"/>
    <property type="molecule type" value="Genomic_DNA"/>
</dbReference>
<dbReference type="Proteomes" id="UP000717996">
    <property type="component" value="Unassembled WGS sequence"/>
</dbReference>
<accession>A0A9P6Y6M0</accession>
<organism evidence="1 2">
    <name type="scientific">Rhizopus oryzae</name>
    <name type="common">Mucormycosis agent</name>
    <name type="synonym">Rhizopus arrhizus var. delemar</name>
    <dbReference type="NCBI Taxonomy" id="64495"/>
    <lineage>
        <taxon>Eukaryota</taxon>
        <taxon>Fungi</taxon>
        <taxon>Fungi incertae sedis</taxon>
        <taxon>Mucoromycota</taxon>
        <taxon>Mucoromycotina</taxon>
        <taxon>Mucoromycetes</taxon>
        <taxon>Mucorales</taxon>
        <taxon>Mucorineae</taxon>
        <taxon>Rhizopodaceae</taxon>
        <taxon>Rhizopus</taxon>
    </lineage>
</organism>
<comment type="caution">
    <text evidence="1">The sequence shown here is derived from an EMBL/GenBank/DDBJ whole genome shotgun (WGS) entry which is preliminary data.</text>
</comment>
<sequence>MTAESSDYKIVLLTALDVANASQMEQQKTWLTAQLAQVEPFVFTVHQGEQHHLLGTFRNLARLVESTQYDGLTESFQFFLVRNKQSYGSMNDIDSCYGSPKTSLLYHTLSPPPSPHSMETSCKKICGSE</sequence>
<reference evidence="1" key="1">
    <citation type="journal article" date="2020" name="Microb. Genom.">
        <title>Genetic diversity of clinical and environmental Mucorales isolates obtained from an investigation of mucormycosis cases among solid organ transplant recipients.</title>
        <authorList>
            <person name="Nguyen M.H."/>
            <person name="Kaul D."/>
            <person name="Muto C."/>
            <person name="Cheng S.J."/>
            <person name="Richter R.A."/>
            <person name="Bruno V.M."/>
            <person name="Liu G."/>
            <person name="Beyhan S."/>
            <person name="Sundermann A.J."/>
            <person name="Mounaud S."/>
            <person name="Pasculle A.W."/>
            <person name="Nierman W.C."/>
            <person name="Driscoll E."/>
            <person name="Cumbie R."/>
            <person name="Clancy C.J."/>
            <person name="Dupont C.L."/>
        </authorList>
    </citation>
    <scope>NUCLEOTIDE SEQUENCE</scope>
    <source>
        <strain evidence="1">GL16</strain>
    </source>
</reference>
<gene>
    <name evidence="1" type="ORF">G6F51_008470</name>
</gene>
<evidence type="ECO:0000313" key="1">
    <source>
        <dbReference type="EMBL" id="KAG1540525.1"/>
    </source>
</evidence>
<dbReference type="AlphaFoldDB" id="A0A9P6Y6M0"/>
<proteinExistence type="predicted"/>
<protein>
    <submittedName>
        <fullName evidence="1">Uncharacterized protein</fullName>
    </submittedName>
</protein>
<evidence type="ECO:0000313" key="2">
    <source>
        <dbReference type="Proteomes" id="UP000717996"/>
    </source>
</evidence>